<dbReference type="Proteomes" id="UP000264719">
    <property type="component" value="Unassembled WGS sequence"/>
</dbReference>
<dbReference type="Pfam" id="PF20078">
    <property type="entry name" value="DUF6473"/>
    <property type="match status" value="1"/>
</dbReference>
<evidence type="ECO:0000259" key="1">
    <source>
        <dbReference type="Pfam" id="PF20078"/>
    </source>
</evidence>
<name>A0A348W8B5_9RHOB</name>
<proteinExistence type="predicted"/>
<reference evidence="2 3" key="1">
    <citation type="journal article" date="2018" name="Nat. Biotechnol.">
        <title>A standardized bacterial taxonomy based on genome phylogeny substantially revises the tree of life.</title>
        <authorList>
            <person name="Parks D.H."/>
            <person name="Chuvochina M."/>
            <person name="Waite D.W."/>
            <person name="Rinke C."/>
            <person name="Skarshewski A."/>
            <person name="Chaumeil P.A."/>
            <person name="Hugenholtz P."/>
        </authorList>
    </citation>
    <scope>NUCLEOTIDE SEQUENCE [LARGE SCALE GENOMIC DNA]</scope>
    <source>
        <strain evidence="2">UBA9169</strain>
    </source>
</reference>
<organism evidence="2 3">
    <name type="scientific">Roseovarius nubinhibens</name>
    <dbReference type="NCBI Taxonomy" id="314263"/>
    <lineage>
        <taxon>Bacteria</taxon>
        <taxon>Pseudomonadati</taxon>
        <taxon>Pseudomonadota</taxon>
        <taxon>Alphaproteobacteria</taxon>
        <taxon>Rhodobacterales</taxon>
        <taxon>Roseobacteraceae</taxon>
        <taxon>Roseovarius</taxon>
    </lineage>
</organism>
<dbReference type="InterPro" id="IPR045524">
    <property type="entry name" value="DUF6473"/>
</dbReference>
<comment type="caution">
    <text evidence="2">The sequence shown here is derived from an EMBL/GenBank/DDBJ whole genome shotgun (WGS) entry which is preliminary data.</text>
</comment>
<evidence type="ECO:0000313" key="3">
    <source>
        <dbReference type="Proteomes" id="UP000264719"/>
    </source>
</evidence>
<gene>
    <name evidence="2" type="ORF">DCS45_02720</name>
</gene>
<feature type="domain" description="DUF6473" evidence="1">
    <location>
        <begin position="1"/>
        <end position="274"/>
    </location>
</feature>
<accession>A0A348W8B5</accession>
<sequence>MAYERQGETPLDYMPCRYGMSKLLFRGPRRSLSGRYAAFLGGTETYGKFIARPFPSLIETRTGVKCINFGWPNAGIDAFLHDPEVLSAAAGARAVVLQVPPAQNMSNRFYRVHPRRNDRFVEASPMLRAIFNEVDFTEFHFTRHMLSRLRDQSLDRFALVRDELQAAWLARMRMLIERINAPVVLLWLSAHEMRRDAGMPDLIEDPAFVTRGMIKALMPMVRSVVDATASAEAMQAGARGMVHSDFEATVASELLGPQVHQETAARLGPVIEELVNA</sequence>
<evidence type="ECO:0000313" key="2">
    <source>
        <dbReference type="EMBL" id="HAR50777.1"/>
    </source>
</evidence>
<dbReference type="AlphaFoldDB" id="A0A348W8B5"/>
<dbReference type="EMBL" id="DMVW01000030">
    <property type="protein sequence ID" value="HAR50777.1"/>
    <property type="molecule type" value="Genomic_DNA"/>
</dbReference>
<protein>
    <recommendedName>
        <fullName evidence="1">DUF6473 domain-containing protein</fullName>
    </recommendedName>
</protein>